<feature type="compositionally biased region" description="Gly residues" evidence="1">
    <location>
        <begin position="158"/>
        <end position="174"/>
    </location>
</feature>
<keyword evidence="3" id="KW-1185">Reference proteome</keyword>
<comment type="caution">
    <text evidence="2">The sequence shown here is derived from an EMBL/GenBank/DDBJ whole genome shotgun (WGS) entry which is preliminary data.</text>
</comment>
<proteinExistence type="predicted"/>
<dbReference type="Gene3D" id="1.10.10.10">
    <property type="entry name" value="Winged helix-like DNA-binding domain superfamily/Winged helix DNA-binding domain"/>
    <property type="match status" value="1"/>
</dbReference>
<dbReference type="AlphaFoldDB" id="A0A0M2HU13"/>
<dbReference type="STRING" id="273678.RS84_01576"/>
<protein>
    <recommendedName>
        <fullName evidence="4">DNA-binding transcriptional regulator, MarR family</fullName>
    </recommendedName>
</protein>
<feature type="region of interest" description="Disordered" evidence="1">
    <location>
        <begin position="130"/>
        <end position="201"/>
    </location>
</feature>
<sequence>MNTHTDTQISRPFGYWVKAVDRLMAAEFARAFESEGATRRDWRQLNVVDGTAASGRPLHPARLRRLVERGWVAKTGEGWTLTDEGRAAKERLGTVVDGIRAQVADAVSPEDYDTTVATLEQIARTFGWDENTPLPRRHRGERGGAHGFGRRHGHPFGRGHGFGPGLGHGFGHDGPGAHDGDHGHHRHEHGHPAGDRRATQATFERGFDAGYSRGRDA</sequence>
<dbReference type="InterPro" id="IPR036388">
    <property type="entry name" value="WH-like_DNA-bd_sf"/>
</dbReference>
<dbReference type="Proteomes" id="UP000033900">
    <property type="component" value="Unassembled WGS sequence"/>
</dbReference>
<evidence type="ECO:0000313" key="3">
    <source>
        <dbReference type="Proteomes" id="UP000033900"/>
    </source>
</evidence>
<evidence type="ECO:0000256" key="1">
    <source>
        <dbReference type="SAM" id="MobiDB-lite"/>
    </source>
</evidence>
<accession>A0A0M2HU13</accession>
<dbReference type="InterPro" id="IPR036390">
    <property type="entry name" value="WH_DNA-bd_sf"/>
</dbReference>
<dbReference type="SUPFAM" id="SSF46785">
    <property type="entry name" value="Winged helix' DNA-binding domain"/>
    <property type="match status" value="1"/>
</dbReference>
<gene>
    <name evidence="2" type="ORF">RS84_01576</name>
</gene>
<reference evidence="2 3" key="1">
    <citation type="submission" date="2015-02" db="EMBL/GenBank/DDBJ databases">
        <title>Draft genome sequences of ten Microbacterium spp. with emphasis on heavy metal contaminated environments.</title>
        <authorList>
            <person name="Corretto E."/>
        </authorList>
    </citation>
    <scope>NUCLEOTIDE SEQUENCE [LARGE SCALE GENOMIC DNA]</scope>
    <source>
        <strain evidence="2 3">SA35</strain>
    </source>
</reference>
<dbReference type="PATRIC" id="fig|273678.4.peg.1576"/>
<evidence type="ECO:0000313" key="2">
    <source>
        <dbReference type="EMBL" id="KJL47948.1"/>
    </source>
</evidence>
<organism evidence="2 3">
    <name type="scientific">Microbacterium hydrocarbonoxydans</name>
    <dbReference type="NCBI Taxonomy" id="273678"/>
    <lineage>
        <taxon>Bacteria</taxon>
        <taxon>Bacillati</taxon>
        <taxon>Actinomycetota</taxon>
        <taxon>Actinomycetes</taxon>
        <taxon>Micrococcales</taxon>
        <taxon>Microbacteriaceae</taxon>
        <taxon>Microbacterium</taxon>
    </lineage>
</organism>
<evidence type="ECO:0008006" key="4">
    <source>
        <dbReference type="Google" id="ProtNLM"/>
    </source>
</evidence>
<dbReference type="RefSeq" id="WP_235281426.1">
    <property type="nucleotide sequence ID" value="NZ_JYJB01000008.1"/>
</dbReference>
<dbReference type="EMBL" id="JYJB01000008">
    <property type="protein sequence ID" value="KJL47948.1"/>
    <property type="molecule type" value="Genomic_DNA"/>
</dbReference>
<name>A0A0M2HU13_9MICO</name>
<feature type="compositionally biased region" description="Basic residues" evidence="1">
    <location>
        <begin position="148"/>
        <end position="157"/>
    </location>
</feature>